<name>A0A1E1MCD4_RHYSE</name>
<feature type="compositionally biased region" description="Polar residues" evidence="1">
    <location>
        <begin position="96"/>
        <end position="107"/>
    </location>
</feature>
<protein>
    <submittedName>
        <fullName evidence="2">Uncharacterized protein</fullName>
    </submittedName>
</protein>
<evidence type="ECO:0000256" key="1">
    <source>
        <dbReference type="SAM" id="MobiDB-lite"/>
    </source>
</evidence>
<dbReference type="PANTHER" id="PTHR37540">
    <property type="entry name" value="TRANSCRIPTION FACTOR (ACR-2), PUTATIVE-RELATED-RELATED"/>
    <property type="match status" value="1"/>
</dbReference>
<dbReference type="EMBL" id="FJVC01000257">
    <property type="protein sequence ID" value="CZT46694.1"/>
    <property type="molecule type" value="Genomic_DNA"/>
</dbReference>
<organism evidence="2 3">
    <name type="scientific">Rhynchosporium secalis</name>
    <name type="common">Barley scald fungus</name>
    <dbReference type="NCBI Taxonomy" id="38038"/>
    <lineage>
        <taxon>Eukaryota</taxon>
        <taxon>Fungi</taxon>
        <taxon>Dikarya</taxon>
        <taxon>Ascomycota</taxon>
        <taxon>Pezizomycotina</taxon>
        <taxon>Leotiomycetes</taxon>
        <taxon>Helotiales</taxon>
        <taxon>Ploettnerulaceae</taxon>
        <taxon>Rhynchosporium</taxon>
    </lineage>
</organism>
<evidence type="ECO:0000313" key="3">
    <source>
        <dbReference type="Proteomes" id="UP000177625"/>
    </source>
</evidence>
<sequence>MVFPSQVSQGTMIVRNLDGNTACIMFDQMFNCITERSGLGNDTRRRAESAEGESKRVLSQYRESIVDLTVIETKIEKSESEGAESSSIPEFGSPLEQISQDAPPRTQSLTCRTRSAGFDHDPLMFATPDTCGLQDEEPSDQDVVPTIPRGQHCSGSNKLEIKLHSNGVVSNPLELLPIASTRKNHQLFQFFVQILSPFISSIDGENPHGAFRSQWLSFMMQSPIAAHVAIVSATHYQAVVSNVDVDNSVDATSSKGTLITLINEHISGPGNGVSDDSIAAVMSLASNEVINLPDILERKLIHSVDILRPKKHNGSHARSSRHGQHEGRTQQYQFWAASENDFEIASTYECEVLLDSIGENESNPSVASFPLELSSPILHALISFVDTISILQINVETAKILDDARSMTIAALALSSSTSSLTLKEEVLMDIHNIIQRLASLPTGNPTSPGDFLYQACRMTAMIYSSAIINRTPLSMACTPEILQELWAIMWQVPSLRWKQVPGIFLWILLVIGPFSRDKSQGKYIKALTQAAIMAITLVDEDTVTVTLRRFLAVQRWLGGNFRDMDLPIRESYASGIPRNGHPN</sequence>
<reference evidence="3" key="1">
    <citation type="submission" date="2016-03" db="EMBL/GenBank/DDBJ databases">
        <authorList>
            <person name="Guldener U."/>
        </authorList>
    </citation>
    <scope>NUCLEOTIDE SEQUENCE [LARGE SCALE GENOMIC DNA]</scope>
</reference>
<dbReference type="AlphaFoldDB" id="A0A1E1MCD4"/>
<evidence type="ECO:0000313" key="2">
    <source>
        <dbReference type="EMBL" id="CZT46694.1"/>
    </source>
</evidence>
<accession>A0A1E1MCD4</accession>
<dbReference type="Proteomes" id="UP000177625">
    <property type="component" value="Unassembled WGS sequence"/>
</dbReference>
<gene>
    <name evidence="2" type="ORF">RSE6_07168</name>
</gene>
<feature type="region of interest" description="Disordered" evidence="1">
    <location>
        <begin position="77"/>
        <end position="107"/>
    </location>
</feature>
<keyword evidence="3" id="KW-1185">Reference proteome</keyword>
<dbReference type="PANTHER" id="PTHR37540:SF5">
    <property type="entry name" value="TRANSCRIPTION FACTOR DOMAIN-CONTAINING PROTEIN"/>
    <property type="match status" value="1"/>
</dbReference>
<proteinExistence type="predicted"/>